<protein>
    <submittedName>
        <fullName evidence="2">Uncharacterized protein</fullName>
    </submittedName>
</protein>
<evidence type="ECO:0000313" key="2">
    <source>
        <dbReference type="EMBL" id="KAK5910536.1"/>
    </source>
</evidence>
<dbReference type="Proteomes" id="UP001335648">
    <property type="component" value="Unassembled WGS sequence"/>
</dbReference>
<dbReference type="EMBL" id="JAULUE010002048">
    <property type="protein sequence ID" value="KAK5910536.1"/>
    <property type="molecule type" value="Genomic_DNA"/>
</dbReference>
<gene>
    <name evidence="2" type="ORF">CesoFtcFv8_004363</name>
</gene>
<evidence type="ECO:0000256" key="1">
    <source>
        <dbReference type="SAM" id="MobiDB-lite"/>
    </source>
</evidence>
<feature type="region of interest" description="Disordered" evidence="1">
    <location>
        <begin position="80"/>
        <end position="99"/>
    </location>
</feature>
<sequence length="99" mass="10848">MYPAWRGGGSLAPEKQGVFVWVGFTWIYPSSSRADPMDLFGGWRVADLRVIVHGISIAIHQSMRLSSCPGTTEGLLNGRLEGHTVSERPSGSFSTLYLH</sequence>
<keyword evidence="3" id="KW-1185">Reference proteome</keyword>
<accession>A0AAN8HCG4</accession>
<comment type="caution">
    <text evidence="2">The sequence shown here is derived from an EMBL/GenBank/DDBJ whole genome shotgun (WGS) entry which is preliminary data.</text>
</comment>
<evidence type="ECO:0000313" key="3">
    <source>
        <dbReference type="Proteomes" id="UP001335648"/>
    </source>
</evidence>
<feature type="compositionally biased region" description="Polar residues" evidence="1">
    <location>
        <begin position="87"/>
        <end position="99"/>
    </location>
</feature>
<reference evidence="2 3" key="1">
    <citation type="journal article" date="2023" name="Mol. Biol. Evol.">
        <title>Genomics of Secondarily Temperate Adaptation in the Only Non-Antarctic Icefish.</title>
        <authorList>
            <person name="Rivera-Colon A.G."/>
            <person name="Rayamajhi N."/>
            <person name="Minhas B.F."/>
            <person name="Madrigal G."/>
            <person name="Bilyk K.T."/>
            <person name="Yoon V."/>
            <person name="Hune M."/>
            <person name="Gregory S."/>
            <person name="Cheng C.H.C."/>
            <person name="Catchen J.M."/>
        </authorList>
    </citation>
    <scope>NUCLEOTIDE SEQUENCE [LARGE SCALE GENOMIC DNA]</scope>
    <source>
        <strain evidence="2">JC2023a</strain>
    </source>
</reference>
<organism evidence="2 3">
    <name type="scientific">Champsocephalus esox</name>
    <name type="common">pike icefish</name>
    <dbReference type="NCBI Taxonomy" id="159716"/>
    <lineage>
        <taxon>Eukaryota</taxon>
        <taxon>Metazoa</taxon>
        <taxon>Chordata</taxon>
        <taxon>Craniata</taxon>
        <taxon>Vertebrata</taxon>
        <taxon>Euteleostomi</taxon>
        <taxon>Actinopterygii</taxon>
        <taxon>Neopterygii</taxon>
        <taxon>Teleostei</taxon>
        <taxon>Neoteleostei</taxon>
        <taxon>Acanthomorphata</taxon>
        <taxon>Eupercaria</taxon>
        <taxon>Perciformes</taxon>
        <taxon>Notothenioidei</taxon>
        <taxon>Channichthyidae</taxon>
        <taxon>Champsocephalus</taxon>
    </lineage>
</organism>
<dbReference type="AlphaFoldDB" id="A0AAN8HCG4"/>
<name>A0AAN8HCG4_9TELE</name>
<proteinExistence type="predicted"/>